<dbReference type="PANTHER" id="PTHR11280:SF5">
    <property type="entry name" value="GLUCOSAMINE-6-PHOSPHATE ISOMERASE"/>
    <property type="match status" value="1"/>
</dbReference>
<dbReference type="AlphaFoldDB" id="A0A0U9I199"/>
<feature type="active site" description="Proton acceptor; for ring-opening step" evidence="4">
    <location>
        <position position="138"/>
    </location>
</feature>
<gene>
    <name evidence="4" type="primary">nagB</name>
    <name evidence="6" type="ORF">OPHB3_3159</name>
</gene>
<evidence type="ECO:0000256" key="4">
    <source>
        <dbReference type="HAMAP-Rule" id="MF_01241"/>
    </source>
</evidence>
<dbReference type="Gene3D" id="3.40.50.1360">
    <property type="match status" value="1"/>
</dbReference>
<comment type="catalytic activity">
    <reaction evidence="1 4">
        <text>alpha-D-glucosamine 6-phosphate + H2O = beta-D-fructose 6-phosphate + NH4(+)</text>
        <dbReference type="Rhea" id="RHEA:12172"/>
        <dbReference type="ChEBI" id="CHEBI:15377"/>
        <dbReference type="ChEBI" id="CHEBI:28938"/>
        <dbReference type="ChEBI" id="CHEBI:57634"/>
        <dbReference type="ChEBI" id="CHEBI:75989"/>
        <dbReference type="EC" id="3.5.99.6"/>
    </reaction>
</comment>
<dbReference type="NCBIfam" id="TIGR00502">
    <property type="entry name" value="nagB"/>
    <property type="match status" value="1"/>
</dbReference>
<evidence type="ECO:0000256" key="2">
    <source>
        <dbReference type="ARBA" id="ARBA00022801"/>
    </source>
</evidence>
<feature type="active site" description="For ring-opening step" evidence="4">
    <location>
        <position position="136"/>
    </location>
</feature>
<reference evidence="7" key="1">
    <citation type="submission" date="2015-07" db="EMBL/GenBank/DDBJ databases">
        <title>Draft Genome Sequence of Oceanobacillus picturae Heshi-B3 that Was Isolated from Fermented Rice Bran with Aging Salted Mackerel, Which Was Named Heshiko as Traditional Fermented Seafood in Japan.</title>
        <authorList>
            <person name="Akuzawa S."/>
            <person name="Nakagawa J."/>
            <person name="Kanekatsu T."/>
            <person name="Kanesaki Y."/>
            <person name="Suzuki T."/>
        </authorList>
    </citation>
    <scope>NUCLEOTIDE SEQUENCE [LARGE SCALE GENOMIC DNA]</scope>
    <source>
        <strain evidence="7">Heshi-B3</strain>
    </source>
</reference>
<dbReference type="PANTHER" id="PTHR11280">
    <property type="entry name" value="GLUCOSAMINE-6-PHOSPHATE ISOMERASE"/>
    <property type="match status" value="1"/>
</dbReference>
<keyword evidence="3 4" id="KW-0119">Carbohydrate metabolism</keyword>
<dbReference type="CDD" id="cd01399">
    <property type="entry name" value="GlcN6P_deaminase"/>
    <property type="match status" value="1"/>
</dbReference>
<dbReference type="EMBL" id="BBXV01000041">
    <property type="protein sequence ID" value="GAQ19197.1"/>
    <property type="molecule type" value="Genomic_DNA"/>
</dbReference>
<comment type="similarity">
    <text evidence="4">Belongs to the glucosamine/galactosamine-6-phosphate isomerase family. NagB subfamily.</text>
</comment>
<comment type="caution">
    <text evidence="4">Lacks conserved residue(s) required for the propagation of feature annotation.</text>
</comment>
<dbReference type="GO" id="GO:0004342">
    <property type="term" value="F:glucosamine-6-phosphate deaminase activity"/>
    <property type="evidence" value="ECO:0007669"/>
    <property type="project" value="UniProtKB-UniRule"/>
</dbReference>
<feature type="active site" description="For ring-opening step" evidence="4">
    <location>
        <position position="143"/>
    </location>
</feature>
<dbReference type="GO" id="GO:0006043">
    <property type="term" value="P:glucosamine catabolic process"/>
    <property type="evidence" value="ECO:0007669"/>
    <property type="project" value="TreeGrafter"/>
</dbReference>
<dbReference type="HAMAP" id="MF_01241">
    <property type="entry name" value="GlcN6P_deamin"/>
    <property type="match status" value="1"/>
</dbReference>
<proteinExistence type="inferred from homology"/>
<dbReference type="PROSITE" id="PS01161">
    <property type="entry name" value="GLC_GALNAC_ISOMERASE"/>
    <property type="match status" value="1"/>
</dbReference>
<evidence type="ECO:0000313" key="6">
    <source>
        <dbReference type="EMBL" id="GAQ19197.1"/>
    </source>
</evidence>
<accession>A0A0U9I199</accession>
<comment type="pathway">
    <text evidence="4">Amino-sugar metabolism; N-acetylneuraminate degradation; D-fructose 6-phosphate from N-acetylneuraminate: step 5/5.</text>
</comment>
<organism evidence="6 7">
    <name type="scientific">Oceanobacillus picturae</name>
    <dbReference type="NCBI Taxonomy" id="171693"/>
    <lineage>
        <taxon>Bacteria</taxon>
        <taxon>Bacillati</taxon>
        <taxon>Bacillota</taxon>
        <taxon>Bacilli</taxon>
        <taxon>Bacillales</taxon>
        <taxon>Bacillaceae</taxon>
        <taxon>Oceanobacillus</taxon>
    </lineage>
</organism>
<dbReference type="UniPathway" id="UPA00629">
    <property type="reaction ID" value="UER00684"/>
</dbReference>
<dbReference type="Pfam" id="PF01182">
    <property type="entry name" value="Glucosamine_iso"/>
    <property type="match status" value="1"/>
</dbReference>
<comment type="function">
    <text evidence="4">Catalyzes the reversible isomerization-deamination of glucosamine 6-phosphate (GlcN6P) to form fructose 6-phosphate (Fru6P) and ammonium ion.</text>
</comment>
<feature type="active site" description="Proton acceptor; for enolization step" evidence="4">
    <location>
        <position position="67"/>
    </location>
</feature>
<dbReference type="GO" id="GO:0019262">
    <property type="term" value="P:N-acetylneuraminate catabolic process"/>
    <property type="evidence" value="ECO:0007669"/>
    <property type="project" value="UniProtKB-UniRule"/>
</dbReference>
<comment type="caution">
    <text evidence="6">The sequence shown here is derived from an EMBL/GenBank/DDBJ whole genome shotgun (WGS) entry which is preliminary data.</text>
</comment>
<dbReference type="GO" id="GO:0042802">
    <property type="term" value="F:identical protein binding"/>
    <property type="evidence" value="ECO:0007669"/>
    <property type="project" value="TreeGrafter"/>
</dbReference>
<dbReference type="GO" id="GO:0006046">
    <property type="term" value="P:N-acetylglucosamine catabolic process"/>
    <property type="evidence" value="ECO:0007669"/>
    <property type="project" value="UniProtKB-UniRule"/>
</dbReference>
<feature type="domain" description="Glucosamine/galactosamine-6-phosphate isomerase" evidence="5">
    <location>
        <begin position="12"/>
        <end position="226"/>
    </location>
</feature>
<dbReference type="InterPro" id="IPR037171">
    <property type="entry name" value="NagB/RpiA_transferase-like"/>
</dbReference>
<dbReference type="InterPro" id="IPR018321">
    <property type="entry name" value="Glucosamine6P_isomerase_CS"/>
</dbReference>
<dbReference type="SUPFAM" id="SSF100950">
    <property type="entry name" value="NagB/RpiA/CoA transferase-like"/>
    <property type="match status" value="1"/>
</dbReference>
<evidence type="ECO:0000256" key="3">
    <source>
        <dbReference type="ARBA" id="ARBA00023277"/>
    </source>
</evidence>
<dbReference type="FunFam" id="3.40.50.1360:FF:000003">
    <property type="entry name" value="Glucosamine-6-phosphate deaminase"/>
    <property type="match status" value="1"/>
</dbReference>
<protein>
    <recommendedName>
        <fullName evidence="4">Glucosamine-6-phosphate deaminase</fullName>
        <ecNumber evidence="4">3.5.99.6</ecNumber>
    </recommendedName>
    <alternativeName>
        <fullName evidence="4">GlcN6P deaminase</fullName>
        <shortName evidence="4">GNPDA</shortName>
    </alternativeName>
    <alternativeName>
        <fullName evidence="4">Glucosamine-6-phosphate isomerase</fullName>
    </alternativeName>
</protein>
<dbReference type="RefSeq" id="WP_058950935.1">
    <property type="nucleotide sequence ID" value="NZ_BBXV01000041.1"/>
</dbReference>
<dbReference type="EC" id="3.5.99.6" evidence="4"/>
<keyword evidence="2 4" id="KW-0378">Hydrolase</keyword>
<sequence>MQLKTVENYEEMSRVACSVIIQRIQQLENPVLGLATGSTPEGLYKQMIEQYKQKNVSFESVRTFNLDEYVGLTKENEQSYDFYMKDNLFQHIDIDQANTHLPNGVAADLDKECIDYEARIEQAGGIDVQVLGIGLNGHIGFNEPGTNFSSRTHIIDLAPSTRKANARFFEDLAEVPEKAITMGIETIMQSKEILLLVSGEKKAEAVSRMIKGEISEEFPASILQKHPNVTVIGDKAALSLL</sequence>
<dbReference type="GO" id="GO:0005975">
    <property type="term" value="P:carbohydrate metabolic process"/>
    <property type="evidence" value="ECO:0007669"/>
    <property type="project" value="InterPro"/>
</dbReference>
<dbReference type="InterPro" id="IPR006148">
    <property type="entry name" value="Glc/Gal-6P_isomerase"/>
</dbReference>
<dbReference type="OrthoDB" id="9791139at2"/>
<name>A0A0U9I199_9BACI</name>
<reference evidence="6 7" key="2">
    <citation type="journal article" date="2016" name="Genome Announc.">
        <title>Draft Genome Sequence of Oceanobacillus picturae Heshi-B3, Isolated from Fermented Rice Bran in a Traditional Japanese Seafood Dish.</title>
        <authorList>
            <person name="Akuzawa S."/>
            <person name="Nagaoka J."/>
            <person name="Kanekatsu M."/>
            <person name="Kanesaki Y."/>
            <person name="Suzuki T."/>
        </authorList>
    </citation>
    <scope>NUCLEOTIDE SEQUENCE [LARGE SCALE GENOMIC DNA]</scope>
    <source>
        <strain evidence="6 7">Heshi-B3</strain>
    </source>
</reference>
<evidence type="ECO:0000256" key="1">
    <source>
        <dbReference type="ARBA" id="ARBA00000644"/>
    </source>
</evidence>
<evidence type="ECO:0000313" key="7">
    <source>
        <dbReference type="Proteomes" id="UP000052946"/>
    </source>
</evidence>
<dbReference type="GO" id="GO:0005737">
    <property type="term" value="C:cytoplasm"/>
    <property type="evidence" value="ECO:0007669"/>
    <property type="project" value="TreeGrafter"/>
</dbReference>
<dbReference type="InterPro" id="IPR004547">
    <property type="entry name" value="Glucosamine6P_isomerase"/>
</dbReference>
<dbReference type="Proteomes" id="UP000052946">
    <property type="component" value="Unassembled WGS sequence"/>
</dbReference>
<evidence type="ECO:0000259" key="5">
    <source>
        <dbReference type="Pfam" id="PF01182"/>
    </source>
</evidence>